<dbReference type="InterPro" id="IPR036388">
    <property type="entry name" value="WH-like_DNA-bd_sf"/>
</dbReference>
<feature type="domain" description="HTH lysR-type" evidence="7">
    <location>
        <begin position="17"/>
        <end position="74"/>
    </location>
</feature>
<keyword evidence="9" id="KW-1185">Reference proteome</keyword>
<dbReference type="CDD" id="cd08411">
    <property type="entry name" value="PBP2_OxyR"/>
    <property type="match status" value="1"/>
</dbReference>
<dbReference type="GO" id="GO:0003677">
    <property type="term" value="F:DNA binding"/>
    <property type="evidence" value="ECO:0007669"/>
    <property type="project" value="UniProtKB-KW"/>
</dbReference>
<evidence type="ECO:0000313" key="9">
    <source>
        <dbReference type="Proteomes" id="UP000215506"/>
    </source>
</evidence>
<keyword evidence="4" id="KW-0010">Activator</keyword>
<dbReference type="GO" id="GO:0032993">
    <property type="term" value="C:protein-DNA complex"/>
    <property type="evidence" value="ECO:0007669"/>
    <property type="project" value="TreeGrafter"/>
</dbReference>
<dbReference type="Pfam" id="PF03466">
    <property type="entry name" value="LysR_substrate"/>
    <property type="match status" value="1"/>
</dbReference>
<evidence type="ECO:0000256" key="2">
    <source>
        <dbReference type="ARBA" id="ARBA00023015"/>
    </source>
</evidence>
<dbReference type="Gene3D" id="1.10.10.10">
    <property type="entry name" value="Winged helix-like DNA-binding domain superfamily/Winged helix DNA-binding domain"/>
    <property type="match status" value="1"/>
</dbReference>
<keyword evidence="2" id="KW-0805">Transcription regulation</keyword>
<dbReference type="GO" id="GO:0003700">
    <property type="term" value="F:DNA-binding transcription factor activity"/>
    <property type="evidence" value="ECO:0007669"/>
    <property type="project" value="InterPro"/>
</dbReference>
<dbReference type="EMBL" id="NGAF01000024">
    <property type="protein sequence ID" value="OXR41003.1"/>
    <property type="molecule type" value="Genomic_DNA"/>
</dbReference>
<dbReference type="AlphaFoldDB" id="A0A231GWL7"/>
<keyword evidence="5" id="KW-0804">Transcription</keyword>
<evidence type="ECO:0000256" key="1">
    <source>
        <dbReference type="ARBA" id="ARBA00009437"/>
    </source>
</evidence>
<dbReference type="SUPFAM" id="SSF53850">
    <property type="entry name" value="Periplasmic binding protein-like II"/>
    <property type="match status" value="1"/>
</dbReference>
<proteinExistence type="inferred from homology"/>
<comment type="caution">
    <text evidence="8">The sequence shown here is derived from an EMBL/GenBank/DDBJ whole genome shotgun (WGS) entry which is preliminary data.</text>
</comment>
<dbReference type="PANTHER" id="PTHR30346:SF26">
    <property type="entry name" value="HYDROGEN PEROXIDE-INDUCIBLE GENES ACTIVATOR"/>
    <property type="match status" value="1"/>
</dbReference>
<evidence type="ECO:0000256" key="3">
    <source>
        <dbReference type="ARBA" id="ARBA00023125"/>
    </source>
</evidence>
<comment type="similarity">
    <text evidence="1">Belongs to the LysR transcriptional regulatory family.</text>
</comment>
<dbReference type="FunFam" id="1.10.10.10:FF:000001">
    <property type="entry name" value="LysR family transcriptional regulator"/>
    <property type="match status" value="1"/>
</dbReference>
<dbReference type="PROSITE" id="PS50931">
    <property type="entry name" value="HTH_LYSR"/>
    <property type="match status" value="1"/>
</dbReference>
<reference evidence="8 9" key="1">
    <citation type="submission" date="2017-07" db="EMBL/GenBank/DDBJ databases">
        <title>First draft Genome Sequence of Nocardia cerradoensis isolated from human infection.</title>
        <authorList>
            <person name="Carrasco G."/>
        </authorList>
    </citation>
    <scope>NUCLEOTIDE SEQUENCE [LARGE SCALE GENOMIC DNA]</scope>
    <source>
        <strain evidence="8 9">CNM20130759</strain>
    </source>
</reference>
<evidence type="ECO:0000256" key="6">
    <source>
        <dbReference type="ARBA" id="ARBA00040885"/>
    </source>
</evidence>
<evidence type="ECO:0000256" key="5">
    <source>
        <dbReference type="ARBA" id="ARBA00023163"/>
    </source>
</evidence>
<dbReference type="Pfam" id="PF00126">
    <property type="entry name" value="HTH_1"/>
    <property type="match status" value="1"/>
</dbReference>
<dbReference type="Proteomes" id="UP000215506">
    <property type="component" value="Unassembled WGS sequence"/>
</dbReference>
<protein>
    <recommendedName>
        <fullName evidence="6">Probable hydrogen peroxide-inducible genes activator</fullName>
    </recommendedName>
</protein>
<dbReference type="PANTHER" id="PTHR30346">
    <property type="entry name" value="TRANSCRIPTIONAL DUAL REGULATOR HCAR-RELATED"/>
    <property type="match status" value="1"/>
</dbReference>
<keyword evidence="3" id="KW-0238">DNA-binding</keyword>
<dbReference type="InterPro" id="IPR000847">
    <property type="entry name" value="LysR_HTH_N"/>
</dbReference>
<dbReference type="InterPro" id="IPR005119">
    <property type="entry name" value="LysR_subst-bd"/>
</dbReference>
<dbReference type="PRINTS" id="PR00039">
    <property type="entry name" value="HTHLYSR"/>
</dbReference>
<accession>A0A231GWL7</accession>
<sequence>MISCTILIGVTDQTYQPTLSQLRAFVAIAEYRHFGTAAAHLNVSQPTLSQALASLENGLGLQLIERSTRRVLVTAAGKRLLPQAMATLEAADRFVATAAGDGLGGTLRMGIIPTVAPYVLPTLLPELRRRLPALVPHVIEDQTARLLDGLRSGVLDVAMMALPSEATGMVEIPLYTEEFVLVTPLGHALAGRSDIAPAALDELPLLLLDEGHCLRDQTLDLCRSQDVRPGPVGDTRAASLTTVVQCVGGGLGVTLIPEMAVAAETSRGTLDIARFAAPAPGRTLGLVFRGSTARVEDYEQLAEIIRAQRPI</sequence>
<evidence type="ECO:0000259" key="7">
    <source>
        <dbReference type="PROSITE" id="PS50931"/>
    </source>
</evidence>
<organism evidence="8 9">
    <name type="scientific">Nocardia cerradoensis</name>
    <dbReference type="NCBI Taxonomy" id="85688"/>
    <lineage>
        <taxon>Bacteria</taxon>
        <taxon>Bacillati</taxon>
        <taxon>Actinomycetota</taxon>
        <taxon>Actinomycetes</taxon>
        <taxon>Mycobacteriales</taxon>
        <taxon>Nocardiaceae</taxon>
        <taxon>Nocardia</taxon>
    </lineage>
</organism>
<gene>
    <name evidence="8" type="primary">oxyR_3</name>
    <name evidence="8" type="ORF">B7C42_06969</name>
</gene>
<name>A0A231GWL7_9NOCA</name>
<dbReference type="Gene3D" id="3.40.190.10">
    <property type="entry name" value="Periplasmic binding protein-like II"/>
    <property type="match status" value="2"/>
</dbReference>
<evidence type="ECO:0000313" key="8">
    <source>
        <dbReference type="EMBL" id="OXR41003.1"/>
    </source>
</evidence>
<evidence type="ECO:0000256" key="4">
    <source>
        <dbReference type="ARBA" id="ARBA00023159"/>
    </source>
</evidence>
<dbReference type="SUPFAM" id="SSF46785">
    <property type="entry name" value="Winged helix' DNA-binding domain"/>
    <property type="match status" value="1"/>
</dbReference>
<dbReference type="InterPro" id="IPR036390">
    <property type="entry name" value="WH_DNA-bd_sf"/>
</dbReference>